<dbReference type="PROSITE" id="PS50995">
    <property type="entry name" value="HTH_MARR_2"/>
    <property type="match status" value="1"/>
</dbReference>
<dbReference type="Pfam" id="PF01047">
    <property type="entry name" value="MarR"/>
    <property type="match status" value="1"/>
</dbReference>
<evidence type="ECO:0000259" key="4">
    <source>
        <dbReference type="PROSITE" id="PS50995"/>
    </source>
</evidence>
<dbReference type="Proteomes" id="UP000183610">
    <property type="component" value="Unassembled WGS sequence"/>
</dbReference>
<keyword evidence="3" id="KW-0804">Transcription</keyword>
<dbReference type="SUPFAM" id="SSF46785">
    <property type="entry name" value="Winged helix' DNA-binding domain"/>
    <property type="match status" value="1"/>
</dbReference>
<dbReference type="PANTHER" id="PTHR42756">
    <property type="entry name" value="TRANSCRIPTIONAL REGULATOR, MARR"/>
    <property type="match status" value="1"/>
</dbReference>
<dbReference type="PRINTS" id="PR00598">
    <property type="entry name" value="HTHMARR"/>
</dbReference>
<dbReference type="GO" id="GO:0003700">
    <property type="term" value="F:DNA-binding transcription factor activity"/>
    <property type="evidence" value="ECO:0007669"/>
    <property type="project" value="InterPro"/>
</dbReference>
<sequence length="157" mass="18392">MQKYAEKIYVLVHRCHEQCLKLMRASNSSKEELNEIGINTRQGIILKYLFDEDGLTQREITKRLEITSSSSGELISKLEQAGFLEKRKNLNDKRTFNLYLTEKGYTQAKEYKESAVIELEAWATELTQDEKEQLFHLLGKLSNGLEKQIIQRQMEKF</sequence>
<dbReference type="Gene3D" id="1.10.10.10">
    <property type="entry name" value="Winged helix-like DNA-binding domain superfamily/Winged helix DNA-binding domain"/>
    <property type="match status" value="1"/>
</dbReference>
<organism evidence="5 6">
    <name type="scientific">Listeria ivanovii</name>
    <dbReference type="NCBI Taxonomy" id="1638"/>
    <lineage>
        <taxon>Bacteria</taxon>
        <taxon>Bacillati</taxon>
        <taxon>Bacillota</taxon>
        <taxon>Bacilli</taxon>
        <taxon>Bacillales</taxon>
        <taxon>Listeriaceae</taxon>
        <taxon>Listeria</taxon>
    </lineage>
</organism>
<dbReference type="InterPro" id="IPR036388">
    <property type="entry name" value="WH-like_DNA-bd_sf"/>
</dbReference>
<dbReference type="PANTHER" id="PTHR42756:SF1">
    <property type="entry name" value="TRANSCRIPTIONAL REPRESSOR OF EMRAB OPERON"/>
    <property type="match status" value="1"/>
</dbReference>
<dbReference type="InterPro" id="IPR036390">
    <property type="entry name" value="WH_DNA-bd_sf"/>
</dbReference>
<reference evidence="5 6" key="1">
    <citation type="submission" date="2016-10" db="EMBL/GenBank/DDBJ databases">
        <authorList>
            <person name="Varghese N."/>
            <person name="Submissions S."/>
        </authorList>
    </citation>
    <scope>NUCLEOTIDE SEQUENCE [LARGE SCALE GENOMIC DNA]</scope>
    <source>
        <strain evidence="5 6">ATCC 49954</strain>
    </source>
</reference>
<dbReference type="EMBL" id="FNMX01000012">
    <property type="protein sequence ID" value="SDX16612.1"/>
    <property type="molecule type" value="Genomic_DNA"/>
</dbReference>
<keyword evidence="1" id="KW-0805">Transcription regulation</keyword>
<comment type="caution">
    <text evidence="5">The sequence shown here is derived from an EMBL/GenBank/DDBJ whole genome shotgun (WGS) entry which is preliminary data.</text>
</comment>
<dbReference type="AlphaFoldDB" id="A0AAX2DRY9"/>
<name>A0AAX2DRY9_LISIV</name>
<proteinExistence type="predicted"/>
<accession>A0AAX2DRY9</accession>
<dbReference type="InterPro" id="IPR000835">
    <property type="entry name" value="HTH_MarR-typ"/>
</dbReference>
<evidence type="ECO:0000256" key="2">
    <source>
        <dbReference type="ARBA" id="ARBA00023125"/>
    </source>
</evidence>
<dbReference type="SMART" id="SM00347">
    <property type="entry name" value="HTH_MARR"/>
    <property type="match status" value="1"/>
</dbReference>
<evidence type="ECO:0000256" key="1">
    <source>
        <dbReference type="ARBA" id="ARBA00023015"/>
    </source>
</evidence>
<evidence type="ECO:0000313" key="5">
    <source>
        <dbReference type="EMBL" id="SDX16612.1"/>
    </source>
</evidence>
<keyword evidence="2 5" id="KW-0238">DNA-binding</keyword>
<dbReference type="RefSeq" id="WP_003720019.1">
    <property type="nucleotide sequence ID" value="NZ_FNMX01000012.1"/>
</dbReference>
<protein>
    <submittedName>
        <fullName evidence="5">DNA-binding transcriptional regulator, MarR family</fullName>
    </submittedName>
</protein>
<gene>
    <name evidence="5" type="ORF">SAMN05421782_11237</name>
</gene>
<dbReference type="GO" id="GO:0003677">
    <property type="term" value="F:DNA binding"/>
    <property type="evidence" value="ECO:0007669"/>
    <property type="project" value="UniProtKB-KW"/>
</dbReference>
<evidence type="ECO:0000313" key="6">
    <source>
        <dbReference type="Proteomes" id="UP000183610"/>
    </source>
</evidence>
<evidence type="ECO:0000256" key="3">
    <source>
        <dbReference type="ARBA" id="ARBA00023163"/>
    </source>
</evidence>
<feature type="domain" description="HTH marR-type" evidence="4">
    <location>
        <begin position="1"/>
        <end position="143"/>
    </location>
</feature>